<evidence type="ECO:0000313" key="1">
    <source>
        <dbReference type="EMBL" id="BAT79933.1"/>
    </source>
</evidence>
<reference evidence="1 2" key="1">
    <citation type="journal article" date="2015" name="Sci. Rep.">
        <title>The power of single molecule real-time sequencing technology in the de novo assembly of a eukaryotic genome.</title>
        <authorList>
            <person name="Sakai H."/>
            <person name="Naito K."/>
            <person name="Ogiso-Tanaka E."/>
            <person name="Takahashi Y."/>
            <person name="Iseki K."/>
            <person name="Muto C."/>
            <person name="Satou K."/>
            <person name="Teruya K."/>
            <person name="Shiroma A."/>
            <person name="Shimoji M."/>
            <person name="Hirano T."/>
            <person name="Itoh T."/>
            <person name="Kaga A."/>
            <person name="Tomooka N."/>
        </authorList>
    </citation>
    <scope>NUCLEOTIDE SEQUENCE [LARGE SCALE GENOMIC DNA]</scope>
    <source>
        <strain evidence="2">cv. Shumari</strain>
    </source>
</reference>
<dbReference type="AlphaFoldDB" id="A0A0S3RHG8"/>
<dbReference type="EMBL" id="AP015035">
    <property type="protein sequence ID" value="BAT79933.1"/>
    <property type="molecule type" value="Genomic_DNA"/>
</dbReference>
<dbReference type="Proteomes" id="UP000291084">
    <property type="component" value="Chromosome 2"/>
</dbReference>
<evidence type="ECO:0000313" key="2">
    <source>
        <dbReference type="Proteomes" id="UP000291084"/>
    </source>
</evidence>
<sequence>LAMRVCTPPTNFPPMKTAGTGCWTPASWWRTDRIPAPLACSSSSTTMGPTPRLKRRRLATVDMQQSVTLKTTTALHETKWCTIS</sequence>
<feature type="non-terminal residue" evidence="1">
    <location>
        <position position="1"/>
    </location>
</feature>
<gene>
    <name evidence="1" type="primary">Vigan.02G287600</name>
    <name evidence="1" type="ORF">VIGAN_02287600</name>
</gene>
<protein>
    <submittedName>
        <fullName evidence="1">Uncharacterized protein</fullName>
    </submittedName>
</protein>
<keyword evidence="2" id="KW-1185">Reference proteome</keyword>
<proteinExistence type="predicted"/>
<accession>A0A0S3RHG8</accession>
<name>A0A0S3RHG8_PHAAN</name>
<organism evidence="1 2">
    <name type="scientific">Vigna angularis var. angularis</name>
    <dbReference type="NCBI Taxonomy" id="157739"/>
    <lineage>
        <taxon>Eukaryota</taxon>
        <taxon>Viridiplantae</taxon>
        <taxon>Streptophyta</taxon>
        <taxon>Embryophyta</taxon>
        <taxon>Tracheophyta</taxon>
        <taxon>Spermatophyta</taxon>
        <taxon>Magnoliopsida</taxon>
        <taxon>eudicotyledons</taxon>
        <taxon>Gunneridae</taxon>
        <taxon>Pentapetalae</taxon>
        <taxon>rosids</taxon>
        <taxon>fabids</taxon>
        <taxon>Fabales</taxon>
        <taxon>Fabaceae</taxon>
        <taxon>Papilionoideae</taxon>
        <taxon>50 kb inversion clade</taxon>
        <taxon>NPAAA clade</taxon>
        <taxon>indigoferoid/millettioid clade</taxon>
        <taxon>Phaseoleae</taxon>
        <taxon>Vigna</taxon>
    </lineage>
</organism>